<dbReference type="EMBL" id="BLKC01000084">
    <property type="protein sequence ID" value="GFF50444.1"/>
    <property type="molecule type" value="Genomic_DNA"/>
</dbReference>
<dbReference type="Proteomes" id="UP000465221">
    <property type="component" value="Unassembled WGS sequence"/>
</dbReference>
<sequence length="676" mass="74509">MLSLNIGVPATDHNNRLYLDEIKYFDVRINFPPFTLFILTSAQLLHRIGPKLRQIGSLDIPQIIGALKLAETNGGIRWHQLWNDGEEISSTDWCVNTYQIGFSLVEPAPGKSADVLDSPNLYKLVEDLGVDLRILWKLEWIWVVDMFVRLNKLHFVYDLVVEGTALPGQALLETISAGNPFKPLSGFSRFSSILTVETYTAPRIPSIPPPSVPPLPTSDPLPSNTIQYPPDAGLDFDWAIQDHGIMDPSTSPPSVPNTVDAGSSMVASLQSVDRPTGSDAGPASYPTPSTHGVNRPAGGGPLISPSACCSPEVNQVVNTPQSVRTPASTSATTPVGFADTPGSDAGASSYPTPSTNYANSPPTTRLSSSVLPLNQAVEAAESTRNTPTQQQRREQAIIRSLQSCTFTKENVCLDTEETKKIIKAGARLLTQDHFRILRPLFDGGADMSSSLKRLGLPEEWAGINGAVNYLKVLEKDKDKRIFFSLDPLVRRVAQVLLYLNYMSLRKKGEQDVVTRILDAYHDDPNKSKGKVYRQKNFHTYHVRLGRWWWRLAAHLGLGILLVADDVAMNLFSNRFTDDQIDALITFALRTRPGTIHLYRSLAPVAKSLLSGELPANLRQILMDANKGLLRHNALEEARTQDENASMSQEIAGPWQVENTKPYAEKTATDYIDSLTH</sequence>
<protein>
    <submittedName>
        <fullName evidence="2">Uncharacterized protein</fullName>
    </submittedName>
</protein>
<reference evidence="2 3" key="1">
    <citation type="submission" date="2020-01" db="EMBL/GenBank/DDBJ databases">
        <title>Draft genome sequence of Aspergillus udagawae IFM 46972.</title>
        <authorList>
            <person name="Takahashi H."/>
            <person name="Yaguchi T."/>
        </authorList>
    </citation>
    <scope>NUCLEOTIDE SEQUENCE [LARGE SCALE GENOMIC DNA]</scope>
    <source>
        <strain evidence="2 3">IFM 46972</strain>
    </source>
</reference>
<evidence type="ECO:0000256" key="1">
    <source>
        <dbReference type="SAM" id="MobiDB-lite"/>
    </source>
</evidence>
<accession>A0A8H3S5Y8</accession>
<dbReference type="AlphaFoldDB" id="A0A8H3S5Y8"/>
<evidence type="ECO:0000313" key="2">
    <source>
        <dbReference type="EMBL" id="GFF50444.1"/>
    </source>
</evidence>
<evidence type="ECO:0000313" key="3">
    <source>
        <dbReference type="Proteomes" id="UP000465221"/>
    </source>
</evidence>
<feature type="region of interest" description="Disordered" evidence="1">
    <location>
        <begin position="268"/>
        <end position="306"/>
    </location>
</feature>
<name>A0A8H3S5Y8_9EURO</name>
<feature type="region of interest" description="Disordered" evidence="1">
    <location>
        <begin position="319"/>
        <end position="369"/>
    </location>
</feature>
<comment type="caution">
    <text evidence="2">The sequence shown here is derived from an EMBL/GenBank/DDBJ whole genome shotgun (WGS) entry which is preliminary data.</text>
</comment>
<feature type="compositionally biased region" description="Polar residues" evidence="1">
    <location>
        <begin position="319"/>
        <end position="333"/>
    </location>
</feature>
<gene>
    <name evidence="2" type="ORF">IFM46972_09046</name>
</gene>
<organism evidence="2 3">
    <name type="scientific">Aspergillus udagawae</name>
    <dbReference type="NCBI Taxonomy" id="91492"/>
    <lineage>
        <taxon>Eukaryota</taxon>
        <taxon>Fungi</taxon>
        <taxon>Dikarya</taxon>
        <taxon>Ascomycota</taxon>
        <taxon>Pezizomycotina</taxon>
        <taxon>Eurotiomycetes</taxon>
        <taxon>Eurotiomycetidae</taxon>
        <taxon>Eurotiales</taxon>
        <taxon>Aspergillaceae</taxon>
        <taxon>Aspergillus</taxon>
        <taxon>Aspergillus subgen. Fumigati</taxon>
    </lineage>
</organism>
<proteinExistence type="predicted"/>
<feature type="compositionally biased region" description="Polar residues" evidence="1">
    <location>
        <begin position="349"/>
        <end position="369"/>
    </location>
</feature>